<dbReference type="Gene3D" id="1.10.287.130">
    <property type="match status" value="1"/>
</dbReference>
<feature type="domain" description="PAS" evidence="11">
    <location>
        <begin position="214"/>
        <end position="250"/>
    </location>
</feature>
<keyword evidence="7" id="KW-0067">ATP-binding</keyword>
<dbReference type="STRING" id="64971.SAMN05421831_10126"/>
<dbReference type="PANTHER" id="PTHR43065:SF10">
    <property type="entry name" value="PEROXIDE STRESS-ACTIVATED HISTIDINE KINASE MAK3"/>
    <property type="match status" value="1"/>
</dbReference>
<evidence type="ECO:0000259" key="11">
    <source>
        <dbReference type="PROSITE" id="PS50112"/>
    </source>
</evidence>
<keyword evidence="3" id="KW-0597">Phosphoprotein</keyword>
<evidence type="ECO:0000313" key="14">
    <source>
        <dbReference type="Proteomes" id="UP000242999"/>
    </source>
</evidence>
<dbReference type="InterPro" id="IPR036890">
    <property type="entry name" value="HATPase_C_sf"/>
</dbReference>
<dbReference type="InterPro" id="IPR005467">
    <property type="entry name" value="His_kinase_dom"/>
</dbReference>
<evidence type="ECO:0000256" key="2">
    <source>
        <dbReference type="ARBA" id="ARBA00012438"/>
    </source>
</evidence>
<dbReference type="SUPFAM" id="SSF55874">
    <property type="entry name" value="ATPase domain of HSP90 chaperone/DNA topoisomerase II/histidine kinase"/>
    <property type="match status" value="1"/>
</dbReference>
<keyword evidence="8" id="KW-0902">Two-component regulatory system</keyword>
<evidence type="ECO:0000259" key="12">
    <source>
        <dbReference type="PROSITE" id="PS50113"/>
    </source>
</evidence>
<dbReference type="NCBIfam" id="TIGR00229">
    <property type="entry name" value="sensory_box"/>
    <property type="match status" value="1"/>
</dbReference>
<dbReference type="Proteomes" id="UP000242999">
    <property type="component" value="Unassembled WGS sequence"/>
</dbReference>
<dbReference type="Pfam" id="PF02518">
    <property type="entry name" value="HATPase_c"/>
    <property type="match status" value="1"/>
</dbReference>
<gene>
    <name evidence="13" type="ORF">SAMN05421831_10126</name>
</gene>
<dbReference type="SMART" id="SM00091">
    <property type="entry name" value="PAS"/>
    <property type="match status" value="2"/>
</dbReference>
<evidence type="ECO:0000259" key="10">
    <source>
        <dbReference type="PROSITE" id="PS50109"/>
    </source>
</evidence>
<reference evidence="14" key="1">
    <citation type="submission" date="2016-10" db="EMBL/GenBank/DDBJ databases">
        <authorList>
            <person name="Varghese N."/>
            <person name="Submissions S."/>
        </authorList>
    </citation>
    <scope>NUCLEOTIDE SEQUENCE [LARGE SCALE GENOMIC DNA]</scope>
    <source>
        <strain evidence="14">DSM 7165</strain>
    </source>
</reference>
<dbReference type="Pfam" id="PF00989">
    <property type="entry name" value="PAS"/>
    <property type="match status" value="1"/>
</dbReference>
<dbReference type="CDD" id="cd00130">
    <property type="entry name" value="PAS"/>
    <property type="match status" value="1"/>
</dbReference>
<dbReference type="GO" id="GO:0004673">
    <property type="term" value="F:protein histidine kinase activity"/>
    <property type="evidence" value="ECO:0007669"/>
    <property type="project" value="UniProtKB-EC"/>
</dbReference>
<dbReference type="SMART" id="SM00387">
    <property type="entry name" value="HATPase_c"/>
    <property type="match status" value="1"/>
</dbReference>
<dbReference type="InterPro" id="IPR004358">
    <property type="entry name" value="Sig_transdc_His_kin-like_C"/>
</dbReference>
<evidence type="ECO:0000256" key="7">
    <source>
        <dbReference type="ARBA" id="ARBA00022840"/>
    </source>
</evidence>
<dbReference type="PROSITE" id="PS50112">
    <property type="entry name" value="PAS"/>
    <property type="match status" value="1"/>
</dbReference>
<dbReference type="GO" id="GO:0006355">
    <property type="term" value="P:regulation of DNA-templated transcription"/>
    <property type="evidence" value="ECO:0007669"/>
    <property type="project" value="InterPro"/>
</dbReference>
<dbReference type="InterPro" id="IPR013767">
    <property type="entry name" value="PAS_fold"/>
</dbReference>
<dbReference type="AlphaFoldDB" id="A0A1H6Q0F8"/>
<dbReference type="Gene3D" id="3.30.450.20">
    <property type="entry name" value="PAS domain"/>
    <property type="match status" value="2"/>
</dbReference>
<dbReference type="InterPro" id="IPR035965">
    <property type="entry name" value="PAS-like_dom_sf"/>
</dbReference>
<dbReference type="PANTHER" id="PTHR43065">
    <property type="entry name" value="SENSOR HISTIDINE KINASE"/>
    <property type="match status" value="1"/>
</dbReference>
<evidence type="ECO:0000256" key="5">
    <source>
        <dbReference type="ARBA" id="ARBA00022741"/>
    </source>
</evidence>
<evidence type="ECO:0000256" key="4">
    <source>
        <dbReference type="ARBA" id="ARBA00022679"/>
    </source>
</evidence>
<proteinExistence type="predicted"/>
<evidence type="ECO:0000256" key="3">
    <source>
        <dbReference type="ARBA" id="ARBA00022553"/>
    </source>
</evidence>
<evidence type="ECO:0000256" key="8">
    <source>
        <dbReference type="ARBA" id="ARBA00023012"/>
    </source>
</evidence>
<dbReference type="OrthoDB" id="6110670at2"/>
<keyword evidence="6" id="KW-0418">Kinase</keyword>
<organism evidence="13 14">
    <name type="scientific">Allopseudospirillum japonicum</name>
    <dbReference type="NCBI Taxonomy" id="64971"/>
    <lineage>
        <taxon>Bacteria</taxon>
        <taxon>Pseudomonadati</taxon>
        <taxon>Pseudomonadota</taxon>
        <taxon>Gammaproteobacteria</taxon>
        <taxon>Oceanospirillales</taxon>
        <taxon>Oceanospirillaceae</taxon>
        <taxon>Allopseudospirillum</taxon>
    </lineage>
</organism>
<dbReference type="GO" id="GO:0000160">
    <property type="term" value="P:phosphorelay signal transduction system"/>
    <property type="evidence" value="ECO:0007669"/>
    <property type="project" value="UniProtKB-KW"/>
</dbReference>
<feature type="coiled-coil region" evidence="9">
    <location>
        <begin position="31"/>
        <end position="62"/>
    </location>
</feature>
<dbReference type="InterPro" id="IPR003594">
    <property type="entry name" value="HATPase_dom"/>
</dbReference>
<evidence type="ECO:0000313" key="13">
    <source>
        <dbReference type="EMBL" id="SEI37353.1"/>
    </source>
</evidence>
<protein>
    <recommendedName>
        <fullName evidence="2">histidine kinase</fullName>
        <ecNumber evidence="2">2.7.13.3</ecNumber>
    </recommendedName>
</protein>
<comment type="catalytic activity">
    <reaction evidence="1">
        <text>ATP + protein L-histidine = ADP + protein N-phospho-L-histidine.</text>
        <dbReference type="EC" id="2.7.13.3"/>
    </reaction>
</comment>
<evidence type="ECO:0000256" key="9">
    <source>
        <dbReference type="SAM" id="Coils"/>
    </source>
</evidence>
<dbReference type="PROSITE" id="PS50109">
    <property type="entry name" value="HIS_KIN"/>
    <property type="match status" value="1"/>
</dbReference>
<dbReference type="InterPro" id="IPR000014">
    <property type="entry name" value="PAS"/>
</dbReference>
<dbReference type="GO" id="GO:0005524">
    <property type="term" value="F:ATP binding"/>
    <property type="evidence" value="ECO:0007669"/>
    <property type="project" value="UniProtKB-KW"/>
</dbReference>
<dbReference type="Pfam" id="PF13188">
    <property type="entry name" value="PAS_8"/>
    <property type="match status" value="1"/>
</dbReference>
<accession>A0A1H6Q0F8</accession>
<evidence type="ECO:0000256" key="1">
    <source>
        <dbReference type="ARBA" id="ARBA00000085"/>
    </source>
</evidence>
<keyword evidence="5" id="KW-0547">Nucleotide-binding</keyword>
<dbReference type="EMBL" id="FNYH01000001">
    <property type="protein sequence ID" value="SEI37353.1"/>
    <property type="molecule type" value="Genomic_DNA"/>
</dbReference>
<dbReference type="PROSITE" id="PS50113">
    <property type="entry name" value="PAC"/>
    <property type="match status" value="1"/>
</dbReference>
<feature type="domain" description="Histidine kinase" evidence="10">
    <location>
        <begin position="344"/>
        <end position="560"/>
    </location>
</feature>
<dbReference type="InterPro" id="IPR000700">
    <property type="entry name" value="PAS-assoc_C"/>
</dbReference>
<keyword evidence="9" id="KW-0175">Coiled coil</keyword>
<dbReference type="RefSeq" id="WP_093307620.1">
    <property type="nucleotide sequence ID" value="NZ_FNYH01000001.1"/>
</dbReference>
<dbReference type="EC" id="2.7.13.3" evidence="2"/>
<dbReference type="Gene3D" id="3.30.565.10">
    <property type="entry name" value="Histidine kinase-like ATPase, C-terminal domain"/>
    <property type="match status" value="1"/>
</dbReference>
<dbReference type="SUPFAM" id="SSF55785">
    <property type="entry name" value="PYP-like sensor domain (PAS domain)"/>
    <property type="match status" value="2"/>
</dbReference>
<keyword evidence="14" id="KW-1185">Reference proteome</keyword>
<sequence>MNDLPKKRLDELRSRAQEALIKGELELADFQQADKEKMESLIQELQIYQAELEIQNHELRKTQIALETEHRKYLALFENLPIPALVVNQEGLIKQANTQACHFFNLSYPKNLVQYSIYRLFATDSQPWLSESLHHLDEQQSVLSQQLQALVNNTEVRVQANTCLLPTEYHLDTHILITLVDLSIEQERNLIRNTLQSVLEQNLDQVMGFDMSSFEHSKALVLVTDKEHNILYLNHALEEVSGYTLDEVQGLRPSIWRSDHNLSGTFDELNFHLQHGYVWIGQLINQRKKGGVWTELRTVQALRNRQGDISGYVSLGMDLSDQVALEEQAQRVGRLEAAYTLIAGLNHEFNNLLGSVTGLTEVNLALTAEDSPIYANLEQTLVAAQRAETLLHHLRKGQSTLDLQKTSKEINAFIKQEIPIFHSILGRNIQLEIELTSTPLWVQVDTGYFLQALVNLLKNARDALADTEQPQCKIKTKLVRGHTKLEQYVEILIQDNGCGMPEEVRQRLFDPFFSTKPADKGTGLGMMAVLNFIKGHDGFIDVYSSIHQGTQCILKLPVTK</sequence>
<feature type="domain" description="PAC" evidence="12">
    <location>
        <begin position="277"/>
        <end position="331"/>
    </location>
</feature>
<evidence type="ECO:0000256" key="6">
    <source>
        <dbReference type="ARBA" id="ARBA00022777"/>
    </source>
</evidence>
<keyword evidence="4" id="KW-0808">Transferase</keyword>
<name>A0A1H6Q0F8_9GAMM</name>
<dbReference type="PRINTS" id="PR00344">
    <property type="entry name" value="BCTRLSENSOR"/>
</dbReference>